<proteinExistence type="predicted"/>
<protein>
    <submittedName>
        <fullName evidence="2">Exo-alpha-sialidase</fullName>
    </submittedName>
</protein>
<accession>A0AAE3DLZ3</accession>
<comment type="caution">
    <text evidence="2">The sequence shown here is derived from an EMBL/GenBank/DDBJ whole genome shotgun (WGS) entry which is preliminary data.</text>
</comment>
<keyword evidence="3" id="KW-1185">Reference proteome</keyword>
<evidence type="ECO:0000313" key="2">
    <source>
        <dbReference type="EMBL" id="MCC2168765.1"/>
    </source>
</evidence>
<dbReference type="EMBL" id="JAJEQF010000045">
    <property type="protein sequence ID" value="MCC2168765.1"/>
    <property type="molecule type" value="Genomic_DNA"/>
</dbReference>
<dbReference type="AlphaFoldDB" id="A0AAE3DLZ3"/>
<evidence type="ECO:0000313" key="3">
    <source>
        <dbReference type="Proteomes" id="UP001199355"/>
    </source>
</evidence>
<dbReference type="Pfam" id="PF13088">
    <property type="entry name" value="BNR_2"/>
    <property type="match status" value="1"/>
</dbReference>
<evidence type="ECO:0000259" key="1">
    <source>
        <dbReference type="Pfam" id="PF13088"/>
    </source>
</evidence>
<dbReference type="SUPFAM" id="SSF50939">
    <property type="entry name" value="Sialidases"/>
    <property type="match status" value="1"/>
</dbReference>
<gene>
    <name evidence="2" type="ORF">LKD45_13905</name>
</gene>
<dbReference type="InterPro" id="IPR011040">
    <property type="entry name" value="Sialidase"/>
</dbReference>
<dbReference type="InterPro" id="IPR036278">
    <property type="entry name" value="Sialidase_sf"/>
</dbReference>
<dbReference type="PANTHER" id="PTHR43752:SF2">
    <property type="entry name" value="BNR_ASP-BOX REPEAT FAMILY PROTEIN"/>
    <property type="match status" value="1"/>
</dbReference>
<organism evidence="2 3">
    <name type="scientific">Gallintestinimicrobium propionicum</name>
    <dbReference type="NCBI Taxonomy" id="2981770"/>
    <lineage>
        <taxon>Bacteria</taxon>
        <taxon>Bacillati</taxon>
        <taxon>Bacillota</taxon>
        <taxon>Clostridia</taxon>
        <taxon>Lachnospirales</taxon>
        <taxon>Lachnospiraceae</taxon>
        <taxon>Gallintestinimicrobium</taxon>
    </lineage>
</organism>
<name>A0AAE3DLZ3_9FIRM</name>
<feature type="domain" description="Sialidase" evidence="1">
    <location>
        <begin position="48"/>
        <end position="350"/>
    </location>
</feature>
<dbReference type="CDD" id="cd15482">
    <property type="entry name" value="Sialidase_non-viral"/>
    <property type="match status" value="1"/>
</dbReference>
<dbReference type="PANTHER" id="PTHR43752">
    <property type="entry name" value="BNR/ASP-BOX REPEAT FAMILY PROTEIN"/>
    <property type="match status" value="1"/>
</dbReference>
<dbReference type="RefSeq" id="WP_308728874.1">
    <property type="nucleotide sequence ID" value="NZ_JAJEQF010000045.1"/>
</dbReference>
<dbReference type="Gene3D" id="2.120.10.10">
    <property type="match status" value="1"/>
</dbReference>
<sequence length="389" mass="43937">MSHTIIDLPSVRDDGRLYRDTALNFVESLIPNPWNSCHAPDLLELGNGDLLCCWFAGSCEGNADVSIAVSRLSEDSSQWETPVIVSDDPTRSEQNPSLFLHPNGEIWLMYTAQVSRDPDNPTSDNLQGTAEIRRKISRDNGRTWEATETMFSAPGSFCRQKIQILSNGRFIFNNFRCAINDSCMGDDYTVLQLSDDQGKTWRSVMMPGSRGRVHGNIVELSPGNLICLLRSRSADHIYRSESHDNGETWSVPEPTVLRNNNASITAIRLQSGAVCVVYNDVAFNDEPERTVWPDQRCPVVLAISEDGGKTWPWRRIIEHGEGFIGPWNDVNNRRYEYPCLIQGKDGRIHVAYAWGYRKRIKYLCMDEAWIRGEKLCKGVGGDETLTCKR</sequence>
<dbReference type="Proteomes" id="UP001199355">
    <property type="component" value="Unassembled WGS sequence"/>
</dbReference>
<reference evidence="2 3" key="1">
    <citation type="submission" date="2021-10" db="EMBL/GenBank/DDBJ databases">
        <title>Anaerobic single-cell dispensing facilitates the cultivation of human gut bacteria.</title>
        <authorList>
            <person name="Afrizal A."/>
        </authorList>
    </citation>
    <scope>NUCLEOTIDE SEQUENCE [LARGE SCALE GENOMIC DNA]</scope>
    <source>
        <strain evidence="2 3">CLA-AA-H244</strain>
    </source>
</reference>